<evidence type="ECO:0000313" key="2">
    <source>
        <dbReference type="Proteomes" id="UP000034164"/>
    </source>
</evidence>
<dbReference type="Proteomes" id="UP000034164">
    <property type="component" value="Unassembled WGS sequence"/>
</dbReference>
<dbReference type="AlphaFoldDB" id="A0A0G2I0H1"/>
<gene>
    <name evidence="1" type="ORF">EMCG_01826</name>
</gene>
<proteinExistence type="predicted"/>
<comment type="caution">
    <text evidence="1">The sequence shown here is derived from an EMBL/GenBank/DDBJ whole genome shotgun (WGS) entry which is preliminary data.</text>
</comment>
<name>A0A0G2I0H1_9EURO</name>
<dbReference type="VEuPathDB" id="FungiDB:EMCG_01826"/>
<evidence type="ECO:0000313" key="1">
    <source>
        <dbReference type="EMBL" id="KKZ63873.1"/>
    </source>
</evidence>
<reference evidence="2" key="1">
    <citation type="journal article" date="2015" name="PLoS Genet.">
        <title>The dynamic genome and transcriptome of the human fungal pathogen Blastomyces and close relative Emmonsia.</title>
        <authorList>
            <person name="Munoz J.F."/>
            <person name="Gauthier G.M."/>
            <person name="Desjardins C.A."/>
            <person name="Gallo J.E."/>
            <person name="Holder J."/>
            <person name="Sullivan T.D."/>
            <person name="Marty A.J."/>
            <person name="Carmen J.C."/>
            <person name="Chen Z."/>
            <person name="Ding L."/>
            <person name="Gujja S."/>
            <person name="Magrini V."/>
            <person name="Misas E."/>
            <person name="Mitreva M."/>
            <person name="Priest M."/>
            <person name="Saif S."/>
            <person name="Whiston E.A."/>
            <person name="Young S."/>
            <person name="Zeng Q."/>
            <person name="Goldman W.E."/>
            <person name="Mardis E.R."/>
            <person name="Taylor J.W."/>
            <person name="McEwen J.G."/>
            <person name="Clay O.K."/>
            <person name="Klein B.S."/>
            <person name="Cuomo C.A."/>
        </authorList>
    </citation>
    <scope>NUCLEOTIDE SEQUENCE [LARGE SCALE GENOMIC DNA]</scope>
    <source>
        <strain evidence="2">UAMH 3008</strain>
    </source>
</reference>
<protein>
    <submittedName>
        <fullName evidence="1">Uncharacterized protein</fullName>
    </submittedName>
</protein>
<dbReference type="EMBL" id="LCZI01000905">
    <property type="protein sequence ID" value="KKZ63873.1"/>
    <property type="molecule type" value="Genomic_DNA"/>
</dbReference>
<organism evidence="1 2">
    <name type="scientific">[Emmonsia] crescens</name>
    <dbReference type="NCBI Taxonomy" id="73230"/>
    <lineage>
        <taxon>Eukaryota</taxon>
        <taxon>Fungi</taxon>
        <taxon>Dikarya</taxon>
        <taxon>Ascomycota</taxon>
        <taxon>Pezizomycotina</taxon>
        <taxon>Eurotiomycetes</taxon>
        <taxon>Eurotiomycetidae</taxon>
        <taxon>Onygenales</taxon>
        <taxon>Ajellomycetaceae</taxon>
        <taxon>Emergomyces</taxon>
    </lineage>
</organism>
<accession>A0A0G2I0H1</accession>
<sequence>MTVTRRPLKRWKLWMQQSSGSAVTSTTCTEDPLTAVVNNKSRKWNLMTKHSKHPASDSPSVPAVPLDDEVTNCSGDNIPVRLSFNLHGWFQRGRLALIGECTQPAKSRLRGAAVCHNQYTCAITSEDDALLKELKKGGEPWDEIIK</sequence>